<accession>A0A6A6Y5U8</accession>
<feature type="compositionally biased region" description="Basic and acidic residues" evidence="1">
    <location>
        <begin position="20"/>
        <end position="48"/>
    </location>
</feature>
<evidence type="ECO:0000313" key="4">
    <source>
        <dbReference type="Proteomes" id="UP000504636"/>
    </source>
</evidence>
<name>A0A6A6Y5U8_9PEZI</name>
<dbReference type="OrthoDB" id="10042665at2759"/>
<keyword evidence="3 5" id="KW-0378">Hydrolase</keyword>
<dbReference type="AlphaFoldDB" id="A0A6A6Y5U8"/>
<evidence type="ECO:0000256" key="1">
    <source>
        <dbReference type="SAM" id="MobiDB-lite"/>
    </source>
</evidence>
<dbReference type="InterPro" id="IPR003959">
    <property type="entry name" value="ATPase_AAA_core"/>
</dbReference>
<dbReference type="EMBL" id="MU003715">
    <property type="protein sequence ID" value="KAF2803999.1"/>
    <property type="molecule type" value="Genomic_DNA"/>
</dbReference>
<dbReference type="PANTHER" id="PTHR46411">
    <property type="entry name" value="FAMILY ATPASE, PUTATIVE-RELATED"/>
    <property type="match status" value="1"/>
</dbReference>
<keyword evidence="4" id="KW-1185">Reference proteome</keyword>
<dbReference type="SMART" id="SM00382">
    <property type="entry name" value="AAA"/>
    <property type="match status" value="1"/>
</dbReference>
<evidence type="ECO:0000313" key="5">
    <source>
        <dbReference type="RefSeq" id="XP_033570963.1"/>
    </source>
</evidence>
<evidence type="ECO:0000313" key="3">
    <source>
        <dbReference type="EMBL" id="KAF2803999.1"/>
    </source>
</evidence>
<feature type="domain" description="AAA+ ATPase" evidence="2">
    <location>
        <begin position="450"/>
        <end position="580"/>
    </location>
</feature>
<dbReference type="PANTHER" id="PTHR46411:SF3">
    <property type="entry name" value="AAA+ ATPASE DOMAIN-CONTAINING PROTEIN"/>
    <property type="match status" value="1"/>
</dbReference>
<proteinExistence type="predicted"/>
<protein>
    <submittedName>
        <fullName evidence="3 5">P-loop containing nucleoside triphosphate hydrolase protein</fullName>
    </submittedName>
</protein>
<dbReference type="GO" id="GO:0016887">
    <property type="term" value="F:ATP hydrolysis activity"/>
    <property type="evidence" value="ECO:0007669"/>
    <property type="project" value="InterPro"/>
</dbReference>
<dbReference type="InterPro" id="IPR056599">
    <property type="entry name" value="AAA_lid_fung"/>
</dbReference>
<reference evidence="5" key="2">
    <citation type="submission" date="2020-04" db="EMBL/GenBank/DDBJ databases">
        <authorList>
            <consortium name="NCBI Genome Project"/>
        </authorList>
    </citation>
    <scope>NUCLEOTIDE SEQUENCE</scope>
    <source>
        <strain evidence="5">CBS 304.34</strain>
    </source>
</reference>
<dbReference type="InterPro" id="IPR027417">
    <property type="entry name" value="P-loop_NTPase"/>
</dbReference>
<evidence type="ECO:0000259" key="2">
    <source>
        <dbReference type="SMART" id="SM00382"/>
    </source>
</evidence>
<dbReference type="SUPFAM" id="SSF52540">
    <property type="entry name" value="P-loop containing nucleoside triphosphate hydrolases"/>
    <property type="match status" value="1"/>
</dbReference>
<dbReference type="Gene3D" id="3.40.50.300">
    <property type="entry name" value="P-loop containing nucleotide triphosphate hydrolases"/>
    <property type="match status" value="1"/>
</dbReference>
<dbReference type="InterPro" id="IPR003593">
    <property type="entry name" value="AAA+_ATPase"/>
</dbReference>
<gene>
    <name evidence="3 5" type="ORF">BDZ99DRAFT_467726</name>
</gene>
<dbReference type="GO" id="GO:0005524">
    <property type="term" value="F:ATP binding"/>
    <property type="evidence" value="ECO:0007669"/>
    <property type="project" value="InterPro"/>
</dbReference>
<reference evidence="3 5" key="1">
    <citation type="journal article" date="2020" name="Stud. Mycol.">
        <title>101 Dothideomycetes genomes: a test case for predicting lifestyles and emergence of pathogens.</title>
        <authorList>
            <person name="Haridas S."/>
            <person name="Albert R."/>
            <person name="Binder M."/>
            <person name="Bloem J."/>
            <person name="Labutti K."/>
            <person name="Salamov A."/>
            <person name="Andreopoulos B."/>
            <person name="Baker S."/>
            <person name="Barry K."/>
            <person name="Bills G."/>
            <person name="Bluhm B."/>
            <person name="Cannon C."/>
            <person name="Castanera R."/>
            <person name="Culley D."/>
            <person name="Daum C."/>
            <person name="Ezra D."/>
            <person name="Gonzalez J."/>
            <person name="Henrissat B."/>
            <person name="Kuo A."/>
            <person name="Liang C."/>
            <person name="Lipzen A."/>
            <person name="Lutzoni F."/>
            <person name="Magnuson J."/>
            <person name="Mondo S."/>
            <person name="Nolan M."/>
            <person name="Ohm R."/>
            <person name="Pangilinan J."/>
            <person name="Park H.-J."/>
            <person name="Ramirez L."/>
            <person name="Alfaro M."/>
            <person name="Sun H."/>
            <person name="Tritt A."/>
            <person name="Yoshinaga Y."/>
            <person name="Zwiers L.-H."/>
            <person name="Turgeon B."/>
            <person name="Goodwin S."/>
            <person name="Spatafora J."/>
            <person name="Crous P."/>
            <person name="Grigoriev I."/>
        </authorList>
    </citation>
    <scope>NUCLEOTIDE SEQUENCE</scope>
    <source>
        <strain evidence="3 5">CBS 304.34</strain>
    </source>
</reference>
<dbReference type="RefSeq" id="XP_033570963.1">
    <property type="nucleotide sequence ID" value="XM_033721082.1"/>
</dbReference>
<sequence>MAVETSTPASSTENGVASEEVTKLENGTAKEKKVDETPKAPKGSKCEIKSLAQKGDGEVQEKDEYLSSLKSVFNEYALVAKQVFNEKDKLEKTIVDVYSPHLLACLKEVVEYYPAEPLHFDQSVSFDSPFMLLNHHVEEITQWGEEASDEEANKHVNLLLDFLENEAGDKGLEAKRLDKGRLITFDLLWVIFKPGDLVYTKEYNHERLYRLTKTGYQDSECSSGKFFELTCEYTSCDGSRVGTSNVNLKIWEKQEFVGISPSSITALSTFPFHYLGDEQESIKQSLIERGERYLKIRGVQSFNYEGLFMFLKTPPYDHYDERANYDGIWLPRSAAGRVVVDCKTFVEELRSQKEEWACCDDHKDPNQREPTGPQNPEADPLLCPPYVYGFNLDMKEWCKFFVDFLEDIEWAQNAMDRLILPDAQRRLIRSLVTSHRFPDQARDEAHLKGKGLILLLHGSPGSGKTLTAELVAEHTKRPLLKISTGELGSWGDGISRELKRHLAYASIWHAIVLIDEADVFLEERQSGPGDQFAQNNLVAVFLRQLEYFQGILFLTSNRVQVFDRAIRSRIHLALQYDAPDVERRKQLWAQQLAGLPKEEAEIDIGSCVEKFAKPEMNGREISNAVNTARTLAVSEEKKLRADHLDTVLQVWQDFQLSLETIEKSGKKFQY</sequence>
<dbReference type="GeneID" id="54461975"/>
<feature type="compositionally biased region" description="Polar residues" evidence="1">
    <location>
        <begin position="1"/>
        <end position="15"/>
    </location>
</feature>
<organism evidence="3">
    <name type="scientific">Mytilinidion resinicola</name>
    <dbReference type="NCBI Taxonomy" id="574789"/>
    <lineage>
        <taxon>Eukaryota</taxon>
        <taxon>Fungi</taxon>
        <taxon>Dikarya</taxon>
        <taxon>Ascomycota</taxon>
        <taxon>Pezizomycotina</taxon>
        <taxon>Dothideomycetes</taxon>
        <taxon>Pleosporomycetidae</taxon>
        <taxon>Mytilinidiales</taxon>
        <taxon>Mytilinidiaceae</taxon>
        <taxon>Mytilinidion</taxon>
    </lineage>
</organism>
<dbReference type="InterPro" id="IPR054289">
    <property type="entry name" value="DUF7025"/>
</dbReference>
<reference evidence="5" key="3">
    <citation type="submission" date="2025-04" db="UniProtKB">
        <authorList>
            <consortium name="RefSeq"/>
        </authorList>
    </citation>
    <scope>IDENTIFICATION</scope>
    <source>
        <strain evidence="5">CBS 304.34</strain>
    </source>
</reference>
<dbReference type="Pfam" id="PF22942">
    <property type="entry name" value="DUF7025"/>
    <property type="match status" value="1"/>
</dbReference>
<dbReference type="Pfam" id="PF00004">
    <property type="entry name" value="AAA"/>
    <property type="match status" value="1"/>
</dbReference>
<dbReference type="Proteomes" id="UP000504636">
    <property type="component" value="Unplaced"/>
</dbReference>
<feature type="region of interest" description="Disordered" evidence="1">
    <location>
        <begin position="1"/>
        <end position="49"/>
    </location>
</feature>
<dbReference type="Pfam" id="PF23232">
    <property type="entry name" value="AAA_lid_13"/>
    <property type="match status" value="1"/>
</dbReference>